<dbReference type="OrthoDB" id="2591169at2"/>
<dbReference type="Proteomes" id="UP000279446">
    <property type="component" value="Unassembled WGS sequence"/>
</dbReference>
<evidence type="ECO:0000313" key="2">
    <source>
        <dbReference type="Proteomes" id="UP000279446"/>
    </source>
</evidence>
<dbReference type="RefSeq" id="WP_127193440.1">
    <property type="nucleotide sequence ID" value="NZ_RZNY01000015.1"/>
</dbReference>
<keyword evidence="2" id="KW-1185">Reference proteome</keyword>
<proteinExistence type="predicted"/>
<name>A0A433Y622_9BACL</name>
<dbReference type="AlphaFoldDB" id="A0A433Y622"/>
<organism evidence="1 2">
    <name type="scientific">Paenibacillus anaericanus</name>
    <dbReference type="NCBI Taxonomy" id="170367"/>
    <lineage>
        <taxon>Bacteria</taxon>
        <taxon>Bacillati</taxon>
        <taxon>Bacillota</taxon>
        <taxon>Bacilli</taxon>
        <taxon>Bacillales</taxon>
        <taxon>Paenibacillaceae</taxon>
        <taxon>Paenibacillus</taxon>
    </lineage>
</organism>
<evidence type="ECO:0000313" key="1">
    <source>
        <dbReference type="EMBL" id="RUT44494.1"/>
    </source>
</evidence>
<gene>
    <name evidence="1" type="ORF">EJP82_17935</name>
</gene>
<accession>A0A433Y622</accession>
<dbReference type="EMBL" id="RZNY01000015">
    <property type="protein sequence ID" value="RUT44494.1"/>
    <property type="molecule type" value="Genomic_DNA"/>
</dbReference>
<reference evidence="1 2" key="1">
    <citation type="submission" date="2018-12" db="EMBL/GenBank/DDBJ databases">
        <authorList>
            <person name="Sun L."/>
            <person name="Chen Z."/>
        </authorList>
    </citation>
    <scope>NUCLEOTIDE SEQUENCE [LARGE SCALE GENOMIC DNA]</scope>
    <source>
        <strain evidence="1 2">DSM 15890</strain>
    </source>
</reference>
<protein>
    <submittedName>
        <fullName evidence="1">Uncharacterized protein</fullName>
    </submittedName>
</protein>
<sequence length="238" mass="28076">MFESRNGDNVEFLSNTYFYELDDLYERVKSENEKWYIFDGSNRVAAKAVITKMMKDLESNPSILKNHENDNLYFETFDKNIRKLNSITEEIHYFRNTLNSYSDAPTSLDEMITLTSEHKWKLFSAKFHRYNYEGVNAALNVKFISADGRFEAVYNTETEEIVTDPVNMGTYNYAPGSMNPKKYYKHYFFDLVPWKKWGNVEGVSYKDIMSLASKHGSVEQKNNTKKIEKWIEEKIELK</sequence>
<comment type="caution">
    <text evidence="1">The sequence shown here is derived from an EMBL/GenBank/DDBJ whole genome shotgun (WGS) entry which is preliminary data.</text>
</comment>